<reference evidence="2" key="2">
    <citation type="journal article" date="2011" name="J. Bacteriol.">
        <title>Complete genome sequence of Cronobacter turicensis LMG 23827, a food-borne pathogen causing deaths in neonates.</title>
        <authorList>
            <person name="Stephan R."/>
            <person name="Lehner A."/>
            <person name="Tischler P."/>
            <person name="Rattei T."/>
        </authorList>
    </citation>
    <scope>NUCLEOTIDE SEQUENCE [LARGE SCALE GENOMIC DNA]</scope>
    <source>
        <strain evidence="2">DSM 18703 / CCUG 55852 / LMG 23827 / z3032</strain>
    </source>
</reference>
<proteinExistence type="predicted"/>
<dbReference type="AlphaFoldDB" id="C9XV50"/>
<dbReference type="Proteomes" id="UP000002069">
    <property type="component" value="Chromosome"/>
</dbReference>
<evidence type="ECO:0000313" key="2">
    <source>
        <dbReference type="Proteomes" id="UP000002069"/>
    </source>
</evidence>
<sequence length="128" mass="13985">MALPWHDVMKANFVRTPMRKVIFITALLALSGCTITKTPEIVGGSKVTGTVRLGISEQPLQHAKVDNYVAQSMANRQCQDWGYAVAEAYGAPVKTCSVVTGTQCMTESIVLEYQCRGFTINNRAVSGW</sequence>
<protein>
    <recommendedName>
        <fullName evidence="3">Outer membrane lipoprotein</fullName>
    </recommendedName>
</protein>
<dbReference type="HOGENOM" id="CLU_145367_0_0_6"/>
<reference evidence="1 2" key="1">
    <citation type="journal article" date="2010" name="J. Bacteriol.">
        <title>Complete Genome Sequence of Cronobacter turicensis LMG 23827, a foodborne pathogen causing deaths in neonates.</title>
        <authorList>
            <person name="Stephan R."/>
            <person name="Lehner A."/>
            <person name="Tischler P."/>
            <person name="Rattei T."/>
        </authorList>
    </citation>
    <scope>NUCLEOTIDE SEQUENCE [LARGE SCALE GENOMIC DNA]</scope>
    <source>
        <strain evidence="2">DSM 18703 / CCUG 55852 / LMG 23827 / z3032</strain>
    </source>
</reference>
<keyword evidence="2" id="KW-1185">Reference proteome</keyword>
<dbReference type="PATRIC" id="fig|693216.3.peg.2472"/>
<dbReference type="Pfam" id="PF13992">
    <property type="entry name" value="YecR"/>
    <property type="match status" value="1"/>
</dbReference>
<dbReference type="EMBL" id="FN543093">
    <property type="protein sequence ID" value="CBA31815.1"/>
    <property type="molecule type" value="Genomic_DNA"/>
</dbReference>
<evidence type="ECO:0008006" key="3">
    <source>
        <dbReference type="Google" id="ProtNLM"/>
    </source>
</evidence>
<accession>C9XV50</accession>
<evidence type="ECO:0000313" key="1">
    <source>
        <dbReference type="EMBL" id="CBA31815.1"/>
    </source>
</evidence>
<dbReference type="KEGG" id="ctu:CTU_26060"/>
<dbReference type="InterPro" id="IPR025731">
    <property type="entry name" value="YecR-like"/>
</dbReference>
<gene>
    <name evidence="1" type="ordered locus">Ctu_26060</name>
</gene>
<name>C9XV50_CROTZ</name>
<organism evidence="1 2">
    <name type="scientific">Cronobacter turicensis (strain DSM 18703 / CCUG 55852 / LMG 23827 / z3032)</name>
    <dbReference type="NCBI Taxonomy" id="693216"/>
    <lineage>
        <taxon>Bacteria</taxon>
        <taxon>Pseudomonadati</taxon>
        <taxon>Pseudomonadota</taxon>
        <taxon>Gammaproteobacteria</taxon>
        <taxon>Enterobacterales</taxon>
        <taxon>Enterobacteriaceae</taxon>
        <taxon>Cronobacter</taxon>
    </lineage>
</organism>